<feature type="compositionally biased region" description="Low complexity" evidence="3">
    <location>
        <begin position="129"/>
        <end position="144"/>
    </location>
</feature>
<feature type="compositionally biased region" description="Basic and acidic residues" evidence="3">
    <location>
        <begin position="61"/>
        <end position="70"/>
    </location>
</feature>
<keyword evidence="5" id="KW-1185">Reference proteome</keyword>
<dbReference type="GO" id="GO:0004540">
    <property type="term" value="F:RNA nuclease activity"/>
    <property type="evidence" value="ECO:0007669"/>
    <property type="project" value="InterPro"/>
</dbReference>
<reference evidence="4" key="1">
    <citation type="submission" date="2023-06" db="EMBL/GenBank/DDBJ databases">
        <title>Genome-scale phylogeny and comparative genomics of the fungal order Sordariales.</title>
        <authorList>
            <consortium name="Lawrence Berkeley National Laboratory"/>
            <person name="Hensen N."/>
            <person name="Bonometti L."/>
            <person name="Westerberg I."/>
            <person name="Brannstrom I.O."/>
            <person name="Guillou S."/>
            <person name="Cros-Aarteil S."/>
            <person name="Calhoun S."/>
            <person name="Haridas S."/>
            <person name="Kuo A."/>
            <person name="Mondo S."/>
            <person name="Pangilinan J."/>
            <person name="Riley R."/>
            <person name="Labutti K."/>
            <person name="Andreopoulos B."/>
            <person name="Lipzen A."/>
            <person name="Chen C."/>
            <person name="Yanf M."/>
            <person name="Daum C."/>
            <person name="Ng V."/>
            <person name="Clum A."/>
            <person name="Steindorff A."/>
            <person name="Ohm R."/>
            <person name="Martin F."/>
            <person name="Silar P."/>
            <person name="Natvig D."/>
            <person name="Lalanne C."/>
            <person name="Gautier V."/>
            <person name="Ament-Velasquez S.L."/>
            <person name="Kruys A."/>
            <person name="Hutchinson M.I."/>
            <person name="Powell A.J."/>
            <person name="Barry K."/>
            <person name="Miller A.N."/>
            <person name="Grigoriev I.V."/>
            <person name="Debuchy R."/>
            <person name="Gladieux P."/>
            <person name="Thoren M.H."/>
            <person name="Johannesson H."/>
        </authorList>
    </citation>
    <scope>NUCLEOTIDE SEQUENCE</scope>
    <source>
        <strain evidence="4">SMH2532-1</strain>
    </source>
</reference>
<feature type="compositionally biased region" description="Low complexity" evidence="3">
    <location>
        <begin position="86"/>
        <end position="104"/>
    </location>
</feature>
<dbReference type="SUPFAM" id="SSF53933">
    <property type="entry name" value="Microbial ribonucleases"/>
    <property type="match status" value="1"/>
</dbReference>
<proteinExistence type="predicted"/>
<feature type="compositionally biased region" description="Basic residues" evidence="3">
    <location>
        <begin position="71"/>
        <end position="80"/>
    </location>
</feature>
<evidence type="ECO:0000313" key="5">
    <source>
        <dbReference type="Proteomes" id="UP001174936"/>
    </source>
</evidence>
<gene>
    <name evidence="4" type="ORF">B0T16DRAFT_456074</name>
</gene>
<keyword evidence="2" id="KW-0378">Hydrolase</keyword>
<evidence type="ECO:0000313" key="4">
    <source>
        <dbReference type="EMBL" id="KAK0648607.1"/>
    </source>
</evidence>
<evidence type="ECO:0000256" key="3">
    <source>
        <dbReference type="SAM" id="MobiDB-lite"/>
    </source>
</evidence>
<dbReference type="GO" id="GO:0016787">
    <property type="term" value="F:hydrolase activity"/>
    <property type="evidence" value="ECO:0007669"/>
    <property type="project" value="UniProtKB-KW"/>
</dbReference>
<dbReference type="EMBL" id="JAULSV010000003">
    <property type="protein sequence ID" value="KAK0648607.1"/>
    <property type="molecule type" value="Genomic_DNA"/>
</dbReference>
<dbReference type="AlphaFoldDB" id="A0AA40CS23"/>
<dbReference type="GO" id="GO:0003723">
    <property type="term" value="F:RNA binding"/>
    <property type="evidence" value="ECO:0007669"/>
    <property type="project" value="InterPro"/>
</dbReference>
<name>A0AA40CS23_9PEZI</name>
<evidence type="ECO:0000256" key="2">
    <source>
        <dbReference type="ARBA" id="ARBA00022801"/>
    </source>
</evidence>
<evidence type="ECO:0000256" key="1">
    <source>
        <dbReference type="ARBA" id="ARBA00022722"/>
    </source>
</evidence>
<accession>A0AA40CS23</accession>
<protein>
    <submittedName>
        <fullName evidence="4">Uncharacterized protein</fullName>
    </submittedName>
</protein>
<organism evidence="4 5">
    <name type="scientific">Cercophora newfieldiana</name>
    <dbReference type="NCBI Taxonomy" id="92897"/>
    <lineage>
        <taxon>Eukaryota</taxon>
        <taxon>Fungi</taxon>
        <taxon>Dikarya</taxon>
        <taxon>Ascomycota</taxon>
        <taxon>Pezizomycotina</taxon>
        <taxon>Sordariomycetes</taxon>
        <taxon>Sordariomycetidae</taxon>
        <taxon>Sordariales</taxon>
        <taxon>Lasiosphaeriaceae</taxon>
        <taxon>Cercophora</taxon>
    </lineage>
</organism>
<dbReference type="InterPro" id="IPR016191">
    <property type="entry name" value="Ribonuclease/ribotoxin"/>
</dbReference>
<keyword evidence="1" id="KW-0540">Nuclease</keyword>
<feature type="region of interest" description="Disordered" evidence="3">
    <location>
        <begin position="21"/>
        <end position="152"/>
    </location>
</feature>
<sequence length="350" mass="38179">MPGKAIATPVSEMALGPLFESDSGEEVEYNPGVSRHRPLKSPPRDFYVGTKYSARRVRRDLRREGLETGKTRKSASKRPASRIPVAAATKRNSRASASSKSIAAPGNTKEATVTPSLPDISSVPREETTAASSSDESTANSNDSFFSAENGSISSDLDTINTDVLSSPEKLTLSSASDNEPDCPLSTLMRSLTLQSNESHYSLPGLTATPPSPNQHFDLSFRRIRAQFVRDQARLAPSTFPCTTRFGFGTRRYPHPFWEDGVERMSYPLVNGEGCWEEGTPPGPARVVYDGDDADRGNLKVYFHDPSRAIPAGKRERPFTEAVHRGAGGKGGFGLREWVRKVGKGVRGWF</sequence>
<dbReference type="Proteomes" id="UP001174936">
    <property type="component" value="Unassembled WGS sequence"/>
</dbReference>
<comment type="caution">
    <text evidence="4">The sequence shown here is derived from an EMBL/GenBank/DDBJ whole genome shotgun (WGS) entry which is preliminary data.</text>
</comment>